<accession>A0A1B1SAJ5</accession>
<reference evidence="4" key="1">
    <citation type="submission" date="2016-04" db="EMBL/GenBank/DDBJ databases">
        <title>Complete Genome Sequences of Twelve Strains of a Stable Defined Moderately Diverse Mouse Microbiota 2 (sDMDMm2).</title>
        <authorList>
            <person name="Uchimura Y."/>
            <person name="Wyss M."/>
            <person name="Brugiroux S."/>
            <person name="Limenitakis J.P."/>
            <person name="Stecher B."/>
            <person name="McCoy K.D."/>
            <person name="Macpherson A.J."/>
        </authorList>
    </citation>
    <scope>NUCLEOTIDE SEQUENCE [LARGE SCALE GENOMIC DNA]</scope>
    <source>
        <strain evidence="4">YL27</strain>
    </source>
</reference>
<dbReference type="InterPro" id="IPR006976">
    <property type="entry name" value="VanZ-like"/>
</dbReference>
<name>A0A1B1SAJ5_9BACT</name>
<evidence type="ECO:0000313" key="4">
    <source>
        <dbReference type="Proteomes" id="UP000186351"/>
    </source>
</evidence>
<dbReference type="Pfam" id="PF04892">
    <property type="entry name" value="VanZ"/>
    <property type="match status" value="1"/>
</dbReference>
<feature type="transmembrane region" description="Helical" evidence="1">
    <location>
        <begin position="51"/>
        <end position="69"/>
    </location>
</feature>
<keyword evidence="4" id="KW-1185">Reference proteome</keyword>
<protein>
    <recommendedName>
        <fullName evidence="2">VanZ-like domain-containing protein</fullName>
    </recommendedName>
</protein>
<dbReference type="PANTHER" id="PTHR28008:SF1">
    <property type="entry name" value="DOMAIN PROTEIN, PUTATIVE (AFU_ORTHOLOGUE AFUA_3G10980)-RELATED"/>
    <property type="match status" value="1"/>
</dbReference>
<feature type="domain" description="VanZ-like" evidence="2">
    <location>
        <begin position="45"/>
        <end position="135"/>
    </location>
</feature>
<dbReference type="EMBL" id="CP015402">
    <property type="protein sequence ID" value="ANU63826.1"/>
    <property type="molecule type" value="Genomic_DNA"/>
</dbReference>
<dbReference type="AlphaFoldDB" id="A0A1B1SAJ5"/>
<evidence type="ECO:0000259" key="2">
    <source>
        <dbReference type="Pfam" id="PF04892"/>
    </source>
</evidence>
<keyword evidence="1" id="KW-1133">Transmembrane helix</keyword>
<dbReference type="OrthoDB" id="1524985at2"/>
<keyword evidence="1" id="KW-0472">Membrane</keyword>
<feature type="transmembrane region" description="Helical" evidence="1">
    <location>
        <begin position="9"/>
        <end position="31"/>
    </location>
</feature>
<organism evidence="3 4">
    <name type="scientific">Muribaculum intestinale</name>
    <dbReference type="NCBI Taxonomy" id="1796646"/>
    <lineage>
        <taxon>Bacteria</taxon>
        <taxon>Pseudomonadati</taxon>
        <taxon>Bacteroidota</taxon>
        <taxon>Bacteroidia</taxon>
        <taxon>Bacteroidales</taxon>
        <taxon>Muribaculaceae</taxon>
        <taxon>Muribaculum</taxon>
    </lineage>
</organism>
<dbReference type="Proteomes" id="UP000186351">
    <property type="component" value="Chromosome"/>
</dbReference>
<proteinExistence type="predicted"/>
<feature type="transmembrane region" description="Helical" evidence="1">
    <location>
        <begin position="90"/>
        <end position="112"/>
    </location>
</feature>
<accession>A0A1Z2XI18</accession>
<sequence length="151" mass="16594">MGGQCMIRLLVRGLPAWTLSIVCCLIILYLTLLPDPLNGNHVSLFEGADKVVHAIMMMGMMLCMAIDALRKKAAHRLDDSVRAPKGLLTVYMIIVVLFGGAIELLQGAMAMGRGEDWADFMADAAGAVIGWIICLSAWSVTVRWLFREQQE</sequence>
<keyword evidence="1" id="KW-0812">Transmembrane</keyword>
<dbReference type="PANTHER" id="PTHR28008">
    <property type="entry name" value="DOMAIN PROTEIN, PUTATIVE (AFU_ORTHOLOGUE AFUA_3G10980)-RELATED"/>
    <property type="match status" value="1"/>
</dbReference>
<dbReference type="KEGG" id="pary:A4V02_08855"/>
<dbReference type="STRING" id="1796646.A4V02_08855"/>
<evidence type="ECO:0000313" key="3">
    <source>
        <dbReference type="EMBL" id="ANU63826.1"/>
    </source>
</evidence>
<gene>
    <name evidence="3" type="ORF">A4V02_08855</name>
</gene>
<evidence type="ECO:0000256" key="1">
    <source>
        <dbReference type="SAM" id="Phobius"/>
    </source>
</evidence>
<feature type="transmembrane region" description="Helical" evidence="1">
    <location>
        <begin position="124"/>
        <end position="146"/>
    </location>
</feature>